<dbReference type="EC" id="2.1.1.386" evidence="11"/>
<proteinExistence type="inferred from homology"/>
<evidence type="ECO:0000256" key="12">
    <source>
        <dbReference type="ARBA" id="ARBA00048418"/>
    </source>
</evidence>
<evidence type="ECO:0000256" key="8">
    <source>
        <dbReference type="ARBA" id="ARBA00022842"/>
    </source>
</evidence>
<dbReference type="GO" id="GO:0046872">
    <property type="term" value="F:metal ion binding"/>
    <property type="evidence" value="ECO:0007669"/>
    <property type="project" value="UniProtKB-KW"/>
</dbReference>
<protein>
    <recommendedName>
        <fullName evidence="3">Small RNA 2'-O-methyltransferase</fullName>
        <ecNumber evidence="11">2.1.1.386</ecNumber>
    </recommendedName>
</protein>
<dbReference type="GO" id="GO:0005737">
    <property type="term" value="C:cytoplasm"/>
    <property type="evidence" value="ECO:0007669"/>
    <property type="project" value="TreeGrafter"/>
</dbReference>
<keyword evidence="8" id="KW-0460">Magnesium</keyword>
<evidence type="ECO:0000256" key="10">
    <source>
        <dbReference type="ARBA" id="ARBA00023158"/>
    </source>
</evidence>
<dbReference type="InterPro" id="IPR026610">
    <property type="entry name" value="Hen1"/>
</dbReference>
<keyword evidence="7" id="KW-0479">Metal-binding</keyword>
<evidence type="ECO:0000256" key="11">
    <source>
        <dbReference type="ARBA" id="ARBA00035025"/>
    </source>
</evidence>
<dbReference type="InterPro" id="IPR029063">
    <property type="entry name" value="SAM-dependent_MTases_sf"/>
</dbReference>
<dbReference type="Gene3D" id="3.40.50.150">
    <property type="entry name" value="Vaccinia Virus protein VP39"/>
    <property type="match status" value="1"/>
</dbReference>
<dbReference type="PANTHER" id="PTHR21404:SF3">
    <property type="entry name" value="SMALL RNA 2'-O-METHYLTRANSFERASE"/>
    <property type="match status" value="1"/>
</dbReference>
<dbReference type="OrthoDB" id="2154311at2759"/>
<dbReference type="SUPFAM" id="SSF53335">
    <property type="entry name" value="S-adenosyl-L-methionine-dependent methyltransferases"/>
    <property type="match status" value="1"/>
</dbReference>
<sequence>MYDKVAFQSPFKKPVYIQRYELVSNNLKYMNASSVLDVGCSDMKFFQYLKNTKTIHRIGMLDLDEKTMYESDEPKRCYNEAFKNRPHFIVECMLADIFNVKKNTDLAKFDAVSMIEFVEHIHEDKLNDLIKIIFEYMSPRIVIITTPNSDYNHLLEMKNKFRHDDHKFEWTQNEFQTWCTEISSKYQYKLDFEGVGKLITDTDERVGFCSQVAIFESLTIPRKENDSFEIKFDEHLKLFRNVNLKCENSEEYLESSSDEDLEEELYFENLSLDITPMSIEEINTDKNSLSIDDWC</sequence>
<keyword evidence="9" id="KW-0694">RNA-binding</keyword>
<dbReference type="GO" id="GO:0034587">
    <property type="term" value="P:piRNA processing"/>
    <property type="evidence" value="ECO:0007669"/>
    <property type="project" value="TreeGrafter"/>
</dbReference>
<dbReference type="AlphaFoldDB" id="A0A177B7F1"/>
<name>A0A177B7F1_9BILA</name>
<dbReference type="Pfam" id="PF13489">
    <property type="entry name" value="Methyltransf_23"/>
    <property type="match status" value="1"/>
</dbReference>
<dbReference type="GO" id="GO:0005634">
    <property type="term" value="C:nucleus"/>
    <property type="evidence" value="ECO:0007669"/>
    <property type="project" value="TreeGrafter"/>
</dbReference>
<reference evidence="13 14" key="1">
    <citation type="submission" date="2016-04" db="EMBL/GenBank/DDBJ databases">
        <title>The genome of Intoshia linei affirms orthonectids as highly simplified spiralians.</title>
        <authorList>
            <person name="Mikhailov K.V."/>
            <person name="Slusarev G.S."/>
            <person name="Nikitin M.A."/>
            <person name="Logacheva M.D."/>
            <person name="Penin A."/>
            <person name="Aleoshin V."/>
            <person name="Panchin Y.V."/>
        </authorList>
    </citation>
    <scope>NUCLEOTIDE SEQUENCE [LARGE SCALE GENOMIC DNA]</scope>
    <source>
        <strain evidence="13">Intl2013</strain>
        <tissue evidence="13">Whole animal</tissue>
    </source>
</reference>
<evidence type="ECO:0000256" key="4">
    <source>
        <dbReference type="ARBA" id="ARBA00022603"/>
    </source>
</evidence>
<dbReference type="PANTHER" id="PTHR21404">
    <property type="entry name" value="HEN1"/>
    <property type="match status" value="1"/>
</dbReference>
<keyword evidence="14" id="KW-1185">Reference proteome</keyword>
<dbReference type="GO" id="GO:0003723">
    <property type="term" value="F:RNA binding"/>
    <property type="evidence" value="ECO:0007669"/>
    <property type="project" value="UniProtKB-KW"/>
</dbReference>
<organism evidence="13 14">
    <name type="scientific">Intoshia linei</name>
    <dbReference type="NCBI Taxonomy" id="1819745"/>
    <lineage>
        <taxon>Eukaryota</taxon>
        <taxon>Metazoa</taxon>
        <taxon>Spiralia</taxon>
        <taxon>Lophotrochozoa</taxon>
        <taxon>Mesozoa</taxon>
        <taxon>Orthonectida</taxon>
        <taxon>Rhopaluridae</taxon>
        <taxon>Intoshia</taxon>
    </lineage>
</organism>
<evidence type="ECO:0000256" key="2">
    <source>
        <dbReference type="ARBA" id="ARBA00009026"/>
    </source>
</evidence>
<keyword evidence="10" id="KW-0943">RNA-mediated gene silencing</keyword>
<evidence type="ECO:0000256" key="3">
    <source>
        <dbReference type="ARBA" id="ARBA00021330"/>
    </source>
</evidence>
<comment type="cofactor">
    <cofactor evidence="1">
        <name>Mg(2+)</name>
        <dbReference type="ChEBI" id="CHEBI:18420"/>
    </cofactor>
</comment>
<keyword evidence="6" id="KW-0949">S-adenosyl-L-methionine</keyword>
<evidence type="ECO:0000256" key="9">
    <source>
        <dbReference type="ARBA" id="ARBA00022884"/>
    </source>
</evidence>
<dbReference type="GO" id="GO:0090486">
    <property type="term" value="F:small RNA 2'-O-methyltransferase activity"/>
    <property type="evidence" value="ECO:0007669"/>
    <property type="project" value="UniProtKB-EC"/>
</dbReference>
<evidence type="ECO:0000256" key="1">
    <source>
        <dbReference type="ARBA" id="ARBA00001946"/>
    </source>
</evidence>
<evidence type="ECO:0000256" key="6">
    <source>
        <dbReference type="ARBA" id="ARBA00022691"/>
    </source>
</evidence>
<gene>
    <name evidence="13" type="ORF">A3Q56_02002</name>
</gene>
<evidence type="ECO:0000256" key="5">
    <source>
        <dbReference type="ARBA" id="ARBA00022679"/>
    </source>
</evidence>
<comment type="similarity">
    <text evidence="2">Belongs to the methyltransferase superfamily. HEN1 family.</text>
</comment>
<keyword evidence="4" id="KW-0489">Methyltransferase</keyword>
<dbReference type="Proteomes" id="UP000078046">
    <property type="component" value="Unassembled WGS sequence"/>
</dbReference>
<accession>A0A177B7F1</accession>
<dbReference type="EMBL" id="LWCA01000172">
    <property type="protein sequence ID" value="OAF70229.1"/>
    <property type="molecule type" value="Genomic_DNA"/>
</dbReference>
<evidence type="ECO:0000313" key="14">
    <source>
        <dbReference type="Proteomes" id="UP000078046"/>
    </source>
</evidence>
<comment type="caution">
    <text evidence="13">The sequence shown here is derived from an EMBL/GenBank/DDBJ whole genome shotgun (WGS) entry which is preliminary data.</text>
</comment>
<comment type="catalytic activity">
    <reaction evidence="12">
        <text>small RNA 3'-end nucleotide + S-adenosyl-L-methionine = small RNA 3'-end 2'-O-methylnucleotide + S-adenosyl-L-homocysteine + H(+)</text>
        <dbReference type="Rhea" id="RHEA:37887"/>
        <dbReference type="Rhea" id="RHEA-COMP:10415"/>
        <dbReference type="Rhea" id="RHEA-COMP:10416"/>
        <dbReference type="ChEBI" id="CHEBI:15378"/>
        <dbReference type="ChEBI" id="CHEBI:57856"/>
        <dbReference type="ChEBI" id="CHEBI:59789"/>
        <dbReference type="ChEBI" id="CHEBI:74896"/>
        <dbReference type="ChEBI" id="CHEBI:74898"/>
        <dbReference type="EC" id="2.1.1.386"/>
    </reaction>
</comment>
<dbReference type="GO" id="GO:0001510">
    <property type="term" value="P:RNA methylation"/>
    <property type="evidence" value="ECO:0007669"/>
    <property type="project" value="InterPro"/>
</dbReference>
<keyword evidence="5" id="KW-0808">Transferase</keyword>
<dbReference type="GO" id="GO:0030422">
    <property type="term" value="P:siRNA processing"/>
    <property type="evidence" value="ECO:0007669"/>
    <property type="project" value="TreeGrafter"/>
</dbReference>
<evidence type="ECO:0000313" key="13">
    <source>
        <dbReference type="EMBL" id="OAF70229.1"/>
    </source>
</evidence>
<evidence type="ECO:0000256" key="7">
    <source>
        <dbReference type="ARBA" id="ARBA00022723"/>
    </source>
</evidence>